<accession>A0A4Y2JZS3</accession>
<name>A0A4Y2JZS3_ARAVE</name>
<proteinExistence type="predicted"/>
<sequence length="104" mass="12123">MKVKRKPKTMEEIEEKTNNRKSRKANLGWIEEKKSISIGPAEHPKIQFWIKLMQKGELLCFAHLFMSPYGVRYEAVGTFIPKLFGVRPPSYVCITLSFIFSLLF</sequence>
<comment type="caution">
    <text evidence="2">The sequence shown here is derived from an EMBL/GenBank/DDBJ whole genome shotgun (WGS) entry which is preliminary data.</text>
</comment>
<protein>
    <submittedName>
        <fullName evidence="2">Uncharacterized protein</fullName>
    </submittedName>
</protein>
<evidence type="ECO:0000313" key="3">
    <source>
        <dbReference type="Proteomes" id="UP000499080"/>
    </source>
</evidence>
<evidence type="ECO:0000256" key="1">
    <source>
        <dbReference type="SAM" id="MobiDB-lite"/>
    </source>
</evidence>
<dbReference type="Proteomes" id="UP000499080">
    <property type="component" value="Unassembled WGS sequence"/>
</dbReference>
<feature type="compositionally biased region" description="Basic and acidic residues" evidence="1">
    <location>
        <begin position="8"/>
        <end position="18"/>
    </location>
</feature>
<gene>
    <name evidence="2" type="ORF">AVEN_23214_1</name>
</gene>
<reference evidence="2 3" key="1">
    <citation type="journal article" date="2019" name="Sci. Rep.">
        <title>Orb-weaving spider Araneus ventricosus genome elucidates the spidroin gene catalogue.</title>
        <authorList>
            <person name="Kono N."/>
            <person name="Nakamura H."/>
            <person name="Ohtoshi R."/>
            <person name="Moran D.A.P."/>
            <person name="Shinohara A."/>
            <person name="Yoshida Y."/>
            <person name="Fujiwara M."/>
            <person name="Mori M."/>
            <person name="Tomita M."/>
            <person name="Arakawa K."/>
        </authorList>
    </citation>
    <scope>NUCLEOTIDE SEQUENCE [LARGE SCALE GENOMIC DNA]</scope>
</reference>
<evidence type="ECO:0000313" key="2">
    <source>
        <dbReference type="EMBL" id="GBM95145.1"/>
    </source>
</evidence>
<dbReference type="AlphaFoldDB" id="A0A4Y2JZS3"/>
<dbReference type="EMBL" id="BGPR01192434">
    <property type="protein sequence ID" value="GBM95145.1"/>
    <property type="molecule type" value="Genomic_DNA"/>
</dbReference>
<organism evidence="2 3">
    <name type="scientific">Araneus ventricosus</name>
    <name type="common">Orbweaver spider</name>
    <name type="synonym">Epeira ventricosa</name>
    <dbReference type="NCBI Taxonomy" id="182803"/>
    <lineage>
        <taxon>Eukaryota</taxon>
        <taxon>Metazoa</taxon>
        <taxon>Ecdysozoa</taxon>
        <taxon>Arthropoda</taxon>
        <taxon>Chelicerata</taxon>
        <taxon>Arachnida</taxon>
        <taxon>Araneae</taxon>
        <taxon>Araneomorphae</taxon>
        <taxon>Entelegynae</taxon>
        <taxon>Araneoidea</taxon>
        <taxon>Araneidae</taxon>
        <taxon>Araneus</taxon>
    </lineage>
</organism>
<feature type="region of interest" description="Disordered" evidence="1">
    <location>
        <begin position="1"/>
        <end position="21"/>
    </location>
</feature>
<keyword evidence="3" id="KW-1185">Reference proteome</keyword>